<comment type="caution">
    <text evidence="1">The sequence shown here is derived from an EMBL/GenBank/DDBJ whole genome shotgun (WGS) entry which is preliminary data.</text>
</comment>
<reference evidence="1" key="1">
    <citation type="submission" date="2020-05" db="EMBL/GenBank/DDBJ databases">
        <title>Mycena genomes resolve the evolution of fungal bioluminescence.</title>
        <authorList>
            <person name="Tsai I.J."/>
        </authorList>
    </citation>
    <scope>NUCLEOTIDE SEQUENCE</scope>
    <source>
        <strain evidence="1">CCC161011</strain>
    </source>
</reference>
<organism evidence="1 2">
    <name type="scientific">Mycena venus</name>
    <dbReference type="NCBI Taxonomy" id="2733690"/>
    <lineage>
        <taxon>Eukaryota</taxon>
        <taxon>Fungi</taxon>
        <taxon>Dikarya</taxon>
        <taxon>Basidiomycota</taxon>
        <taxon>Agaricomycotina</taxon>
        <taxon>Agaricomycetes</taxon>
        <taxon>Agaricomycetidae</taxon>
        <taxon>Agaricales</taxon>
        <taxon>Marasmiineae</taxon>
        <taxon>Mycenaceae</taxon>
        <taxon>Mycena</taxon>
    </lineage>
</organism>
<keyword evidence="2" id="KW-1185">Reference proteome</keyword>
<gene>
    <name evidence="1" type="ORF">MVEN_02136400</name>
</gene>
<dbReference type="SUPFAM" id="SSF56399">
    <property type="entry name" value="ADP-ribosylation"/>
    <property type="match status" value="1"/>
</dbReference>
<evidence type="ECO:0000313" key="1">
    <source>
        <dbReference type="EMBL" id="KAF7336998.1"/>
    </source>
</evidence>
<dbReference type="OrthoDB" id="9514740at2759"/>
<dbReference type="Gene3D" id="6.20.320.10">
    <property type="match status" value="1"/>
</dbReference>
<dbReference type="PANTHER" id="PTHR31681:SF3">
    <property type="entry name" value="OS04G0690100 PROTEIN"/>
    <property type="match status" value="1"/>
</dbReference>
<protein>
    <submittedName>
        <fullName evidence="1">PARP catalytic domain-containing protein</fullName>
    </submittedName>
</protein>
<dbReference type="AlphaFoldDB" id="A0A8H6X9K9"/>
<dbReference type="Gene3D" id="3.90.228.10">
    <property type="match status" value="1"/>
</dbReference>
<dbReference type="Proteomes" id="UP000620124">
    <property type="component" value="Unassembled WGS sequence"/>
</dbReference>
<accession>A0A8H6X9K9</accession>
<dbReference type="PANTHER" id="PTHR31681">
    <property type="entry name" value="C2H2-LIKE ZINC FINGER PROTEIN"/>
    <property type="match status" value="1"/>
</dbReference>
<evidence type="ECO:0000313" key="2">
    <source>
        <dbReference type="Proteomes" id="UP000620124"/>
    </source>
</evidence>
<name>A0A8H6X9K9_9AGAR</name>
<proteinExistence type="predicted"/>
<sequence length="271" mass="30421">MVFHRYSFKRPAGWTKKKLSRLVALSPQDPTYIQLEKHFQDGWTHPKKPKPQVHAIFEIVLTEESLVAFLRYRALVEISRVPKHANEQLLFHGTSRSCSLGDEKTRTQLCKMAGCLLCSVIRNSFDVSKCGEYHSIVAFKSLLTCLTGKRHKFRRFGTGIYTTACSSKADDYFIGVPDSPFRAVLVNRVVVGNPLIRQYNAEEITELPFGYHSVVGVPGADLNYGETVVYNNDAIRPAYLIVYAADVPPEVHVADLRSILSTLFKTPVAAS</sequence>
<dbReference type="EMBL" id="JACAZI010000022">
    <property type="protein sequence ID" value="KAF7336998.1"/>
    <property type="molecule type" value="Genomic_DNA"/>
</dbReference>